<dbReference type="Pfam" id="PF09557">
    <property type="entry name" value="DUF2382"/>
    <property type="match status" value="1"/>
</dbReference>
<dbReference type="InterPro" id="IPR019060">
    <property type="entry name" value="DUF2382"/>
</dbReference>
<dbReference type="RefSeq" id="WP_166781449.1">
    <property type="nucleotide sequence ID" value="NZ_JAAOYO010000005.1"/>
</dbReference>
<proteinExistence type="predicted"/>
<feature type="compositionally biased region" description="Low complexity" evidence="1">
    <location>
        <begin position="115"/>
        <end position="134"/>
    </location>
</feature>
<feature type="compositionally biased region" description="Basic and acidic residues" evidence="1">
    <location>
        <begin position="149"/>
        <end position="164"/>
    </location>
</feature>
<dbReference type="PANTHER" id="PTHR38463">
    <property type="entry name" value="STRESS RESPONSE PROTEIN YSNF"/>
    <property type="match status" value="1"/>
</dbReference>
<accession>A0ABX0TEX4</accession>
<dbReference type="Gene3D" id="3.90.50.10">
    <property type="entry name" value="Photosynthetic Reaction Center, subunit H, domain 2"/>
    <property type="match status" value="1"/>
</dbReference>
<dbReference type="InterPro" id="IPR011033">
    <property type="entry name" value="PRC_barrel-like_sf"/>
</dbReference>
<feature type="domain" description="DUF2382" evidence="3">
    <location>
        <begin position="218"/>
        <end position="330"/>
    </location>
</feature>
<feature type="compositionally biased region" description="Polar residues" evidence="1">
    <location>
        <begin position="311"/>
        <end position="320"/>
    </location>
</feature>
<feature type="region of interest" description="Disordered" evidence="1">
    <location>
        <begin position="310"/>
        <end position="338"/>
    </location>
</feature>
<comment type="caution">
    <text evidence="4">The sequence shown here is derived from an EMBL/GenBank/DDBJ whole genome shotgun (WGS) entry which is preliminary data.</text>
</comment>
<organism evidence="4 5">
    <name type="scientific">Curtobacterium salicis</name>
    <dbReference type="NCBI Taxonomy" id="1779862"/>
    <lineage>
        <taxon>Bacteria</taxon>
        <taxon>Bacillati</taxon>
        <taxon>Actinomycetota</taxon>
        <taxon>Actinomycetes</taxon>
        <taxon>Micrococcales</taxon>
        <taxon>Microbacteriaceae</taxon>
        <taxon>Curtobacterium</taxon>
    </lineage>
</organism>
<keyword evidence="5" id="KW-1185">Reference proteome</keyword>
<evidence type="ECO:0000256" key="1">
    <source>
        <dbReference type="SAM" id="MobiDB-lite"/>
    </source>
</evidence>
<feature type="region of interest" description="Disordered" evidence="1">
    <location>
        <begin position="182"/>
        <end position="219"/>
    </location>
</feature>
<dbReference type="InterPro" id="IPR027275">
    <property type="entry name" value="PRC-brl_dom"/>
</dbReference>
<name>A0ABX0TEX4_9MICO</name>
<protein>
    <submittedName>
        <fullName evidence="4">Uncharacterized protein (TIGR02271 family)</fullName>
    </submittedName>
</protein>
<feature type="region of interest" description="Disordered" evidence="1">
    <location>
        <begin position="100"/>
        <end position="164"/>
    </location>
</feature>
<dbReference type="PANTHER" id="PTHR38463:SF1">
    <property type="entry name" value="STRESS RESPONSE PROTEIN YSNF"/>
    <property type="match status" value="1"/>
</dbReference>
<feature type="compositionally biased region" description="Acidic residues" evidence="1">
    <location>
        <begin position="328"/>
        <end position="338"/>
    </location>
</feature>
<evidence type="ECO:0000259" key="2">
    <source>
        <dbReference type="Pfam" id="PF05239"/>
    </source>
</evidence>
<evidence type="ECO:0000313" key="5">
    <source>
        <dbReference type="Proteomes" id="UP001318300"/>
    </source>
</evidence>
<dbReference type="InterPro" id="IPR014747">
    <property type="entry name" value="Bac_photo_RC_H_C"/>
</dbReference>
<evidence type="ECO:0000313" key="4">
    <source>
        <dbReference type="EMBL" id="NII42454.1"/>
    </source>
</evidence>
<feature type="domain" description="PRC-barrel" evidence="2">
    <location>
        <begin position="6"/>
        <end position="75"/>
    </location>
</feature>
<dbReference type="InterPro" id="IPR052967">
    <property type="entry name" value="Stress_Response_Assoc"/>
</dbReference>
<sequence>MIDTNTVNSVFGAKVIDPDGQKVGTVKQVYVDNEDGHPLFASVSTGLFGTSESFVPLEGADLTGDELRVAYDKDRIKDAPRIDADGDLSDDEQDTIFDHYGLGSGSAGTTGTGTGADSSTTTDTGVDDGTIGVDPDLTPTDPAAAGSHRTGDTSGRDLPATDDRVAGAAGYDTTADAAGVADSDTVTGRDTTDADRGVTDTTASAGHDTSGPDTDDAMTRSEQRLDVGTERVQTGRARLRKHIVTEQQNVTVPVQHEEVRVETEPITDGNVGAATGGPDLSEEEHEVTLSEERVVVDKETVPVERVRLGTETVTEQQQVSEDVAHEEIEVDQDGDTRR</sequence>
<dbReference type="EMBL" id="JAAOYO010000005">
    <property type="protein sequence ID" value="NII42454.1"/>
    <property type="molecule type" value="Genomic_DNA"/>
</dbReference>
<dbReference type="NCBIfam" id="TIGR02271">
    <property type="entry name" value="YsnF/AvaK domain"/>
    <property type="match status" value="1"/>
</dbReference>
<reference evidence="4 5" key="1">
    <citation type="submission" date="2020-03" db="EMBL/GenBank/DDBJ databases">
        <title>Above-ground endophytic microbial communities from plants in different locations in the United States.</title>
        <authorList>
            <person name="Frank C."/>
        </authorList>
    </citation>
    <scope>NUCLEOTIDE SEQUENCE [LARGE SCALE GENOMIC DNA]</scope>
    <source>
        <strain evidence="4 5">WW7</strain>
    </source>
</reference>
<dbReference type="Proteomes" id="UP001318300">
    <property type="component" value="Unassembled WGS sequence"/>
</dbReference>
<dbReference type="SUPFAM" id="SSF50346">
    <property type="entry name" value="PRC-barrel domain"/>
    <property type="match status" value="1"/>
</dbReference>
<dbReference type="Pfam" id="PF05239">
    <property type="entry name" value="PRC"/>
    <property type="match status" value="1"/>
</dbReference>
<feature type="region of interest" description="Disordered" evidence="1">
    <location>
        <begin position="257"/>
        <end position="291"/>
    </location>
</feature>
<evidence type="ECO:0000259" key="3">
    <source>
        <dbReference type="Pfam" id="PF09557"/>
    </source>
</evidence>
<feature type="compositionally biased region" description="Gly residues" evidence="1">
    <location>
        <begin position="102"/>
        <end position="114"/>
    </location>
</feature>
<gene>
    <name evidence="4" type="ORF">E9228_003123</name>
</gene>